<protein>
    <submittedName>
        <fullName evidence="2">Uncharacterized protein</fullName>
    </submittedName>
</protein>
<evidence type="ECO:0000313" key="3">
    <source>
        <dbReference type="Proteomes" id="UP001430356"/>
    </source>
</evidence>
<feature type="compositionally biased region" description="Polar residues" evidence="1">
    <location>
        <begin position="78"/>
        <end position="90"/>
    </location>
</feature>
<feature type="region of interest" description="Disordered" evidence="1">
    <location>
        <begin position="456"/>
        <end position="552"/>
    </location>
</feature>
<reference evidence="2 3" key="1">
    <citation type="journal article" date="2021" name="MBio">
        <title>A New Model Trypanosomatid, Novymonas esmeraldas: Genomic Perception of Its 'Candidatus Pandoraea novymonadis' Endosymbiont.</title>
        <authorList>
            <person name="Zakharova A."/>
            <person name="Saura A."/>
            <person name="Butenko A."/>
            <person name="Podesvova L."/>
            <person name="Warmusova S."/>
            <person name="Kostygov A.Y."/>
            <person name="Nenarokova A."/>
            <person name="Lukes J."/>
            <person name="Opperdoes F.R."/>
            <person name="Yurchenko V."/>
        </authorList>
    </citation>
    <scope>NUCLEOTIDE SEQUENCE [LARGE SCALE GENOMIC DNA]</scope>
    <source>
        <strain evidence="2 3">E262AT.01</strain>
    </source>
</reference>
<feature type="compositionally biased region" description="Basic and acidic residues" evidence="1">
    <location>
        <begin position="110"/>
        <end position="134"/>
    </location>
</feature>
<feature type="region of interest" description="Disordered" evidence="1">
    <location>
        <begin position="1"/>
        <end position="134"/>
    </location>
</feature>
<dbReference type="AlphaFoldDB" id="A0AAW0EUC9"/>
<evidence type="ECO:0000256" key="1">
    <source>
        <dbReference type="SAM" id="MobiDB-lite"/>
    </source>
</evidence>
<gene>
    <name evidence="2" type="ORF">NESM_000730200</name>
</gene>
<accession>A0AAW0EUC9</accession>
<feature type="compositionally biased region" description="Basic and acidic residues" evidence="1">
    <location>
        <begin position="539"/>
        <end position="548"/>
    </location>
</feature>
<dbReference type="Proteomes" id="UP001430356">
    <property type="component" value="Unassembled WGS sequence"/>
</dbReference>
<name>A0AAW0EUC9_9TRYP</name>
<sequence>MPQASSARRGVDVSRSPAGLRGALAAPSLTSFSTDYETPPPPSRRLRSRSCQAESAPAPAPLPTTRLVLDSSGGALAQQRSRSRVATQRRTAVPLGSARTAAPVLASPARRLDSTADAHRRREQTLEGEPLELRQPRLRAQSTTTVDAVAPRAHPVAQPYSVWPGHVGPASGGAGAAQHQLLLESCDVPAALLRSAVPVAAPPSPPGSPGTDTDGSELRAHSPMAYAASGHHPARSVAGHDTPPGTSVSAMLTNSAPLLASRAGAAAAPLGDAKDRQRGGHPSTPLLLGRHAPLHSPPTTAATSAAAVWSASMPPITQPRRSIPSGASLAGSSRCSTLTDTAVTPRTGSCLTWSPAGSVIDLPTCPPLTHAKSLADELRRQQHTPPACGEDGVAHRRYSGADVVARTVDGDGVGTAALPTAYLHGTPPLSHVSAAVTVQPGMSTAPPPVSAAAAYVAHAPEQHRPRRVSPPPPTQSAAKTSTTPQRIASSAAVGSGTPVRPPGSGVRAAQPTREARALLSHSPHPVRPPRAHVGSTPRRASDSSDRHGSLSGVAAAASAVGSAAASAASPLSKSHSGTLSTELAKRALKDRRRRELYAWNEQLRQHNEAGAAQDAV</sequence>
<feature type="region of interest" description="Disordered" evidence="1">
    <location>
        <begin position="198"/>
        <end position="248"/>
    </location>
</feature>
<feature type="region of interest" description="Disordered" evidence="1">
    <location>
        <begin position="565"/>
        <end position="586"/>
    </location>
</feature>
<comment type="caution">
    <text evidence="2">The sequence shown here is derived from an EMBL/GenBank/DDBJ whole genome shotgun (WGS) entry which is preliminary data.</text>
</comment>
<feature type="compositionally biased region" description="Polar residues" evidence="1">
    <location>
        <begin position="475"/>
        <end position="488"/>
    </location>
</feature>
<organism evidence="2 3">
    <name type="scientific">Novymonas esmeraldas</name>
    <dbReference type="NCBI Taxonomy" id="1808958"/>
    <lineage>
        <taxon>Eukaryota</taxon>
        <taxon>Discoba</taxon>
        <taxon>Euglenozoa</taxon>
        <taxon>Kinetoplastea</taxon>
        <taxon>Metakinetoplastina</taxon>
        <taxon>Trypanosomatida</taxon>
        <taxon>Trypanosomatidae</taxon>
        <taxon>Novymonas</taxon>
    </lineage>
</organism>
<dbReference type="EMBL" id="JAECZO010000119">
    <property type="protein sequence ID" value="KAK7197773.1"/>
    <property type="molecule type" value="Genomic_DNA"/>
</dbReference>
<proteinExistence type="predicted"/>
<feature type="compositionally biased region" description="Low complexity" evidence="1">
    <location>
        <begin position="565"/>
        <end position="577"/>
    </location>
</feature>
<keyword evidence="3" id="KW-1185">Reference proteome</keyword>
<evidence type="ECO:0000313" key="2">
    <source>
        <dbReference type="EMBL" id="KAK7197773.1"/>
    </source>
</evidence>
<feature type="region of interest" description="Disordered" evidence="1">
    <location>
        <begin position="267"/>
        <end position="301"/>
    </location>
</feature>